<reference evidence="2 3" key="1">
    <citation type="journal article" date="2013" name="Genome Biol.">
        <title>The genome sequence of the most widely cultivated cacao type and its use to identify candidate genes regulating pod color.</title>
        <authorList>
            <person name="Motamayor J.C."/>
            <person name="Mockaitis K."/>
            <person name="Schmutz J."/>
            <person name="Haiminen N."/>
            <person name="Iii D.L."/>
            <person name="Cornejo O."/>
            <person name="Findley S.D."/>
            <person name="Zheng P."/>
            <person name="Utro F."/>
            <person name="Royaert S."/>
            <person name="Saski C."/>
            <person name="Jenkins J."/>
            <person name="Podicheti R."/>
            <person name="Zhao M."/>
            <person name="Scheffler B.E."/>
            <person name="Stack J.C."/>
            <person name="Feltus F.A."/>
            <person name="Mustiga G.M."/>
            <person name="Amores F."/>
            <person name="Phillips W."/>
            <person name="Marelli J.P."/>
            <person name="May G.D."/>
            <person name="Shapiro H."/>
            <person name="Ma J."/>
            <person name="Bustamante C.D."/>
            <person name="Schnell R.J."/>
            <person name="Main D."/>
            <person name="Gilbert D."/>
            <person name="Parida L."/>
            <person name="Kuhn D.N."/>
        </authorList>
    </citation>
    <scope>NUCLEOTIDE SEQUENCE [LARGE SCALE GENOMIC DNA]</scope>
    <source>
        <strain evidence="3">cv. Matina 1-6</strain>
    </source>
</reference>
<keyword evidence="3" id="KW-1185">Reference proteome</keyword>
<evidence type="ECO:0000256" key="1">
    <source>
        <dbReference type="SAM" id="MobiDB-lite"/>
    </source>
</evidence>
<organism evidence="2 3">
    <name type="scientific">Theobroma cacao</name>
    <name type="common">Cacao</name>
    <name type="synonym">Cocoa</name>
    <dbReference type="NCBI Taxonomy" id="3641"/>
    <lineage>
        <taxon>Eukaryota</taxon>
        <taxon>Viridiplantae</taxon>
        <taxon>Streptophyta</taxon>
        <taxon>Embryophyta</taxon>
        <taxon>Tracheophyta</taxon>
        <taxon>Spermatophyta</taxon>
        <taxon>Magnoliopsida</taxon>
        <taxon>eudicotyledons</taxon>
        <taxon>Gunneridae</taxon>
        <taxon>Pentapetalae</taxon>
        <taxon>rosids</taxon>
        <taxon>malvids</taxon>
        <taxon>Malvales</taxon>
        <taxon>Malvaceae</taxon>
        <taxon>Byttnerioideae</taxon>
        <taxon>Theobroma</taxon>
    </lineage>
</organism>
<protein>
    <submittedName>
        <fullName evidence="2">Uncharacterized protein</fullName>
    </submittedName>
</protein>
<proteinExistence type="predicted"/>
<dbReference type="AlphaFoldDB" id="A0A061GCV9"/>
<gene>
    <name evidence="2" type="ORF">TCM_016370</name>
</gene>
<accession>A0A061GCV9</accession>
<dbReference type="InParanoid" id="A0A061GCV9"/>
<evidence type="ECO:0000313" key="3">
    <source>
        <dbReference type="Proteomes" id="UP000026915"/>
    </source>
</evidence>
<dbReference type="EMBL" id="CM001881">
    <property type="protein sequence ID" value="EOY24894.1"/>
    <property type="molecule type" value="Genomic_DNA"/>
</dbReference>
<name>A0A061GCV9_THECC</name>
<dbReference type="HOGENOM" id="CLU_2008086_0_0_1"/>
<sequence length="124" mass="14077">MQILIIFFKIKQTQKVFSFFKYHQFIIFNLDALMVRVVDKVGCIEGVVKIMCGKKTASRRGHKTEKRGGPRAVEGLSNKSVGPTRRGEEGGTWTMGAQRTVTSRCRLSIRKYGATLTCPRKFNF</sequence>
<evidence type="ECO:0000313" key="2">
    <source>
        <dbReference type="EMBL" id="EOY24894.1"/>
    </source>
</evidence>
<feature type="compositionally biased region" description="Basic residues" evidence="1">
    <location>
        <begin position="56"/>
        <end position="65"/>
    </location>
</feature>
<dbReference type="Gramene" id="EOY24894">
    <property type="protein sequence ID" value="EOY24894"/>
    <property type="gene ID" value="TCM_016370"/>
</dbReference>
<dbReference type="Proteomes" id="UP000026915">
    <property type="component" value="Chromosome 3"/>
</dbReference>
<feature type="region of interest" description="Disordered" evidence="1">
    <location>
        <begin position="55"/>
        <end position="93"/>
    </location>
</feature>